<dbReference type="GO" id="GO:0006260">
    <property type="term" value="P:DNA replication"/>
    <property type="evidence" value="ECO:0007669"/>
    <property type="project" value="UniProtKB-KW"/>
</dbReference>
<evidence type="ECO:0000313" key="19">
    <source>
        <dbReference type="Proteomes" id="UP000092528"/>
    </source>
</evidence>
<keyword evidence="6" id="KW-0227">DNA damage</keyword>
<dbReference type="PROSITE" id="PS51462">
    <property type="entry name" value="NUDIX"/>
    <property type="match status" value="1"/>
</dbReference>
<evidence type="ECO:0000256" key="10">
    <source>
        <dbReference type="ARBA" id="ARBA00035861"/>
    </source>
</evidence>
<name>A0A1C7FFX1_9VIBR</name>
<dbReference type="AlphaFoldDB" id="A0A1C7FFX1"/>
<dbReference type="SUPFAM" id="SSF55811">
    <property type="entry name" value="Nudix"/>
    <property type="match status" value="1"/>
</dbReference>
<evidence type="ECO:0000256" key="14">
    <source>
        <dbReference type="ARBA" id="ARBA00041592"/>
    </source>
</evidence>
<evidence type="ECO:0000256" key="13">
    <source>
        <dbReference type="ARBA" id="ARBA00040794"/>
    </source>
</evidence>
<dbReference type="PROSITE" id="PS00893">
    <property type="entry name" value="NUDIX_BOX"/>
    <property type="match status" value="1"/>
</dbReference>
<feature type="domain" description="Nudix hydrolase" evidence="17">
    <location>
        <begin position="1"/>
        <end position="126"/>
    </location>
</feature>
<dbReference type="Proteomes" id="UP000092528">
    <property type="component" value="Chromosome 2"/>
</dbReference>
<keyword evidence="8" id="KW-0460">Magnesium</keyword>
<keyword evidence="19" id="KW-1185">Reference proteome</keyword>
<dbReference type="PANTHER" id="PTHR47707:SF1">
    <property type="entry name" value="NUDIX HYDROLASE FAMILY PROTEIN"/>
    <property type="match status" value="1"/>
</dbReference>
<dbReference type="Gene3D" id="3.90.79.10">
    <property type="entry name" value="Nucleoside Triphosphate Pyrophosphohydrolase"/>
    <property type="match status" value="1"/>
</dbReference>
<dbReference type="InterPro" id="IPR015797">
    <property type="entry name" value="NUDIX_hydrolase-like_dom_sf"/>
</dbReference>
<sequence length="134" mass="15183">MKHLAMAVVVKQGKVLVQKRYRVDKGMVLEFPGGEVGEEENGTKAAARELAEETGLSDLKHAATYTKVNDYGGRIYFVVFRANPNDEPQVIEPARQQQFMWFEPTKIPLDDFYQADVEFITSQLKQYALSPTLV</sequence>
<evidence type="ECO:0000256" key="11">
    <source>
        <dbReference type="ARBA" id="ARBA00036904"/>
    </source>
</evidence>
<dbReference type="PATRIC" id="fig|45658.7.peg.3592"/>
<organism evidence="18 19">
    <name type="scientific">Vibrio scophthalmi</name>
    <dbReference type="NCBI Taxonomy" id="45658"/>
    <lineage>
        <taxon>Bacteria</taxon>
        <taxon>Pseudomonadati</taxon>
        <taxon>Pseudomonadota</taxon>
        <taxon>Gammaproteobacteria</taxon>
        <taxon>Vibrionales</taxon>
        <taxon>Vibrionaceae</taxon>
        <taxon>Vibrio</taxon>
    </lineage>
</organism>
<keyword evidence="5" id="KW-0479">Metal-binding</keyword>
<accession>A0A1C7FFX1</accession>
<dbReference type="PANTHER" id="PTHR47707">
    <property type="entry name" value="8-OXO-DGTP DIPHOSPHATASE"/>
    <property type="match status" value="1"/>
</dbReference>
<keyword evidence="7 18" id="KW-0378">Hydrolase</keyword>
<dbReference type="InterPro" id="IPR000086">
    <property type="entry name" value="NUDIX_hydrolase_dom"/>
</dbReference>
<dbReference type="EMBL" id="CP016415">
    <property type="protein sequence ID" value="ANU38668.1"/>
    <property type="molecule type" value="Genomic_DNA"/>
</dbReference>
<evidence type="ECO:0000256" key="3">
    <source>
        <dbReference type="ARBA" id="ARBA00022457"/>
    </source>
</evidence>
<evidence type="ECO:0000259" key="17">
    <source>
        <dbReference type="PROSITE" id="PS51462"/>
    </source>
</evidence>
<dbReference type="CDD" id="cd02883">
    <property type="entry name" value="NUDIX_Hydrolase"/>
    <property type="match status" value="1"/>
</dbReference>
<comment type="similarity">
    <text evidence="2">Belongs to the Nudix hydrolase family.</text>
</comment>
<dbReference type="GO" id="GO:0046872">
    <property type="term" value="F:metal ion binding"/>
    <property type="evidence" value="ECO:0007669"/>
    <property type="project" value="UniProtKB-KW"/>
</dbReference>
<proteinExistence type="inferred from homology"/>
<dbReference type="GO" id="GO:0044716">
    <property type="term" value="F:8-oxo-GDP phosphatase activity"/>
    <property type="evidence" value="ECO:0007669"/>
    <property type="project" value="TreeGrafter"/>
</dbReference>
<evidence type="ECO:0000256" key="5">
    <source>
        <dbReference type="ARBA" id="ARBA00022723"/>
    </source>
</evidence>
<evidence type="ECO:0000256" key="9">
    <source>
        <dbReference type="ARBA" id="ARBA00023204"/>
    </source>
</evidence>
<keyword evidence="4" id="KW-0235">DNA replication</keyword>
<evidence type="ECO:0000256" key="6">
    <source>
        <dbReference type="ARBA" id="ARBA00022763"/>
    </source>
</evidence>
<protein>
    <recommendedName>
        <fullName evidence="13">8-oxo-dGTP diphosphatase</fullName>
        <ecNumber evidence="12">3.6.1.55</ecNumber>
    </recommendedName>
    <alternativeName>
        <fullName evidence="16">7,8-dihydro-8-oxoguanine-triphosphatase</fullName>
    </alternativeName>
    <alternativeName>
        <fullName evidence="15">Mutator protein MutT</fullName>
    </alternativeName>
    <alternativeName>
        <fullName evidence="14">dGTP pyrophosphohydrolase</fullName>
    </alternativeName>
</protein>
<reference evidence="18 19" key="1">
    <citation type="submission" date="2016-07" db="EMBL/GenBank/DDBJ databases">
        <title>Genome sequencing of Vibrio scophthalmi strain VS-05, an isolated from Paralichthys olivaceus.</title>
        <authorList>
            <person name="Han H.-J."/>
        </authorList>
    </citation>
    <scope>NUCLEOTIDE SEQUENCE [LARGE SCALE GENOMIC DNA]</scope>
    <source>
        <strain evidence="18 19">VS-05</strain>
    </source>
</reference>
<dbReference type="GO" id="GO:0008413">
    <property type="term" value="F:8-oxo-7,8-dihydroguanosine triphosphate pyrophosphatase activity"/>
    <property type="evidence" value="ECO:0007669"/>
    <property type="project" value="TreeGrafter"/>
</dbReference>
<evidence type="ECO:0000256" key="2">
    <source>
        <dbReference type="ARBA" id="ARBA00005582"/>
    </source>
</evidence>
<evidence type="ECO:0000256" key="4">
    <source>
        <dbReference type="ARBA" id="ARBA00022705"/>
    </source>
</evidence>
<evidence type="ECO:0000256" key="8">
    <source>
        <dbReference type="ARBA" id="ARBA00022842"/>
    </source>
</evidence>
<evidence type="ECO:0000256" key="1">
    <source>
        <dbReference type="ARBA" id="ARBA00001946"/>
    </source>
</evidence>
<gene>
    <name evidence="18" type="ORF">VSVS05_03631</name>
</gene>
<evidence type="ECO:0000256" key="7">
    <source>
        <dbReference type="ARBA" id="ARBA00022801"/>
    </source>
</evidence>
<dbReference type="InterPro" id="IPR047127">
    <property type="entry name" value="MutT-like"/>
</dbReference>
<dbReference type="GO" id="GO:0006281">
    <property type="term" value="P:DNA repair"/>
    <property type="evidence" value="ECO:0007669"/>
    <property type="project" value="UniProtKB-KW"/>
</dbReference>
<evidence type="ECO:0000256" key="15">
    <source>
        <dbReference type="ARBA" id="ARBA00041979"/>
    </source>
</evidence>
<keyword evidence="3" id="KW-0515">Mutator protein</keyword>
<comment type="catalytic activity">
    <reaction evidence="11">
        <text>8-oxo-GTP + H2O = 8-oxo-GMP + diphosphate + H(+)</text>
        <dbReference type="Rhea" id="RHEA:67616"/>
        <dbReference type="ChEBI" id="CHEBI:15377"/>
        <dbReference type="ChEBI" id="CHEBI:15378"/>
        <dbReference type="ChEBI" id="CHEBI:33019"/>
        <dbReference type="ChEBI" id="CHEBI:143553"/>
        <dbReference type="ChEBI" id="CHEBI:145694"/>
    </reaction>
</comment>
<evidence type="ECO:0000256" key="12">
    <source>
        <dbReference type="ARBA" id="ARBA00038905"/>
    </source>
</evidence>
<comment type="cofactor">
    <cofactor evidence="1">
        <name>Mg(2+)</name>
        <dbReference type="ChEBI" id="CHEBI:18420"/>
    </cofactor>
</comment>
<dbReference type="GO" id="GO:0035539">
    <property type="term" value="F:8-oxo-7,8-dihydrodeoxyguanosine triphosphate pyrophosphatase activity"/>
    <property type="evidence" value="ECO:0007669"/>
    <property type="project" value="UniProtKB-EC"/>
</dbReference>
<dbReference type="GO" id="GO:0044715">
    <property type="term" value="F:8-oxo-dGDP phosphatase activity"/>
    <property type="evidence" value="ECO:0007669"/>
    <property type="project" value="TreeGrafter"/>
</dbReference>
<evidence type="ECO:0000313" key="18">
    <source>
        <dbReference type="EMBL" id="ANU38668.1"/>
    </source>
</evidence>
<dbReference type="InterPro" id="IPR020084">
    <property type="entry name" value="NUDIX_hydrolase_CS"/>
</dbReference>
<dbReference type="Pfam" id="PF00293">
    <property type="entry name" value="NUDIX"/>
    <property type="match status" value="1"/>
</dbReference>
<dbReference type="RefSeq" id="WP_005596331.1">
    <property type="nucleotide sequence ID" value="NZ_CP016415.1"/>
</dbReference>
<dbReference type="STRING" id="45658.VSVS12_04165"/>
<dbReference type="EC" id="3.6.1.55" evidence="12"/>
<evidence type="ECO:0000256" key="16">
    <source>
        <dbReference type="ARBA" id="ARBA00042798"/>
    </source>
</evidence>
<keyword evidence="9" id="KW-0234">DNA repair</keyword>
<comment type="catalytic activity">
    <reaction evidence="10">
        <text>8-oxo-dGTP + H2O = 8-oxo-dGMP + diphosphate + H(+)</text>
        <dbReference type="Rhea" id="RHEA:31575"/>
        <dbReference type="ChEBI" id="CHEBI:15377"/>
        <dbReference type="ChEBI" id="CHEBI:15378"/>
        <dbReference type="ChEBI" id="CHEBI:33019"/>
        <dbReference type="ChEBI" id="CHEBI:63224"/>
        <dbReference type="ChEBI" id="CHEBI:77896"/>
        <dbReference type="EC" id="3.6.1.55"/>
    </reaction>
</comment>